<name>A0ABU8QHL0_9RHOB</name>
<proteinExistence type="predicted"/>
<evidence type="ECO:0000256" key="1">
    <source>
        <dbReference type="SAM" id="MobiDB-lite"/>
    </source>
</evidence>
<gene>
    <name evidence="3" type="ORF">WG622_11675</name>
</gene>
<evidence type="ECO:0000313" key="4">
    <source>
        <dbReference type="Proteomes" id="UP001368270"/>
    </source>
</evidence>
<organism evidence="3 4">
    <name type="scientific">Cognatishimia coralii</name>
    <dbReference type="NCBI Taxonomy" id="3083254"/>
    <lineage>
        <taxon>Bacteria</taxon>
        <taxon>Pseudomonadati</taxon>
        <taxon>Pseudomonadota</taxon>
        <taxon>Alphaproteobacteria</taxon>
        <taxon>Rhodobacterales</taxon>
        <taxon>Paracoccaceae</taxon>
        <taxon>Cognatishimia</taxon>
    </lineage>
</organism>
<accession>A0ABU8QHL0</accession>
<dbReference type="Proteomes" id="UP001368270">
    <property type="component" value="Unassembled WGS sequence"/>
</dbReference>
<evidence type="ECO:0000313" key="3">
    <source>
        <dbReference type="EMBL" id="MEJ5218907.1"/>
    </source>
</evidence>
<dbReference type="EMBL" id="JBBGAZ010000006">
    <property type="protein sequence ID" value="MEJ5218907.1"/>
    <property type="molecule type" value="Genomic_DNA"/>
</dbReference>
<feature type="domain" description="Type II CBASS E2 protein" evidence="2">
    <location>
        <begin position="27"/>
        <end position="137"/>
    </location>
</feature>
<evidence type="ECO:0000259" key="2">
    <source>
        <dbReference type="Pfam" id="PF26395"/>
    </source>
</evidence>
<protein>
    <recommendedName>
        <fullName evidence="2">Type II CBASS E2 protein domain-containing protein</fullName>
    </recommendedName>
</protein>
<keyword evidence="4" id="KW-1185">Reference proteome</keyword>
<sequence>MQRGGKQEMTLSQQLLFLKSNPVVGGSGEVSRHKLTWTTQVQPTPLARDYTVRLILKESETPDVFVDNPSLTELAGDREIPHVYLNPLRLCLYLPGTGEWHGSKRLDQTIIPWTFLWLFYFEDWLATDDWKGGGKHPGEVAEPKGNRENRRRVARL</sequence>
<dbReference type="InterPro" id="IPR058588">
    <property type="entry name" value="E2-CBASS"/>
</dbReference>
<dbReference type="RefSeq" id="WP_339403748.1">
    <property type="nucleotide sequence ID" value="NZ_JBBGAZ010000006.1"/>
</dbReference>
<dbReference type="Pfam" id="PF26395">
    <property type="entry name" value="E2-CBASS"/>
    <property type="match status" value="1"/>
</dbReference>
<feature type="region of interest" description="Disordered" evidence="1">
    <location>
        <begin position="134"/>
        <end position="156"/>
    </location>
</feature>
<reference evidence="3 4" key="1">
    <citation type="submission" date="2024-03" db="EMBL/GenBank/DDBJ databases">
        <title>Cognatishimia coralii sp. nov., a marine bacterium isolated from coral surrounding seawater.</title>
        <authorList>
            <person name="Liu X."/>
            <person name="Liu S."/>
            <person name="Sun H."/>
            <person name="Zhang Y."/>
        </authorList>
    </citation>
    <scope>NUCLEOTIDE SEQUENCE [LARGE SCALE GENOMIC DNA]</scope>
    <source>
        <strain evidence="3 4">D5M38</strain>
    </source>
</reference>
<comment type="caution">
    <text evidence="3">The sequence shown here is derived from an EMBL/GenBank/DDBJ whole genome shotgun (WGS) entry which is preliminary data.</text>
</comment>
<feature type="compositionally biased region" description="Basic and acidic residues" evidence="1">
    <location>
        <begin position="134"/>
        <end position="148"/>
    </location>
</feature>